<dbReference type="GO" id="GO:0008483">
    <property type="term" value="F:transaminase activity"/>
    <property type="evidence" value="ECO:0007669"/>
    <property type="project" value="UniProtKB-KW"/>
</dbReference>
<protein>
    <recommendedName>
        <fullName evidence="6">Aminotransferase</fullName>
        <ecNumber evidence="6">2.6.1.-</ecNumber>
    </recommendedName>
</protein>
<dbReference type="InterPro" id="IPR050596">
    <property type="entry name" value="AspAT/PAT-like"/>
</dbReference>
<reference evidence="8 9" key="1">
    <citation type="journal article" date="2024" name="Front. Microbiol.">
        <title>Novel thermophilic genera Geochorda gen. nov. and Carboxydochorda gen. nov. from the deep terrestrial subsurface reveal the ecophysiological diversity in the class Limnochordia.</title>
        <authorList>
            <person name="Karnachuk O.V."/>
            <person name="Lukina A.P."/>
            <person name="Avakyan M.R."/>
            <person name="Kadnikov V.V."/>
            <person name="Begmatov S."/>
            <person name="Beletsky A.V."/>
            <person name="Vlasova K.G."/>
            <person name="Novikov A.A."/>
            <person name="Shcherbakova V.A."/>
            <person name="Mardanov A.V."/>
            <person name="Ravin N.V."/>
        </authorList>
    </citation>
    <scope>NUCLEOTIDE SEQUENCE [LARGE SCALE GENOMIC DNA]</scope>
    <source>
        <strain evidence="8 9">L945</strain>
    </source>
</reference>
<gene>
    <name evidence="8" type="ORF">U7230_02165</name>
</gene>
<evidence type="ECO:0000256" key="1">
    <source>
        <dbReference type="ARBA" id="ARBA00001933"/>
    </source>
</evidence>
<feature type="domain" description="Aminotransferase class I/classII large" evidence="7">
    <location>
        <begin position="36"/>
        <end position="392"/>
    </location>
</feature>
<dbReference type="PANTHER" id="PTHR46383">
    <property type="entry name" value="ASPARTATE AMINOTRANSFERASE"/>
    <property type="match status" value="1"/>
</dbReference>
<dbReference type="InterPro" id="IPR015421">
    <property type="entry name" value="PyrdxlP-dep_Trfase_major"/>
</dbReference>
<dbReference type="Pfam" id="PF00155">
    <property type="entry name" value="Aminotran_1_2"/>
    <property type="match status" value="1"/>
</dbReference>
<dbReference type="PANTHER" id="PTHR46383:SF1">
    <property type="entry name" value="ASPARTATE AMINOTRANSFERASE"/>
    <property type="match status" value="1"/>
</dbReference>
<evidence type="ECO:0000313" key="8">
    <source>
        <dbReference type="EMBL" id="WRP17839.1"/>
    </source>
</evidence>
<evidence type="ECO:0000256" key="6">
    <source>
        <dbReference type="RuleBase" id="RU000481"/>
    </source>
</evidence>
<evidence type="ECO:0000256" key="5">
    <source>
        <dbReference type="ARBA" id="ARBA00022898"/>
    </source>
</evidence>
<evidence type="ECO:0000256" key="4">
    <source>
        <dbReference type="ARBA" id="ARBA00022679"/>
    </source>
</evidence>
<dbReference type="Gene3D" id="3.90.1150.10">
    <property type="entry name" value="Aspartate Aminotransferase, domain 1"/>
    <property type="match status" value="1"/>
</dbReference>
<dbReference type="PROSITE" id="PS00105">
    <property type="entry name" value="AA_TRANSFER_CLASS_1"/>
    <property type="match status" value="1"/>
</dbReference>
<dbReference type="EC" id="2.6.1.-" evidence="6"/>
<organism evidence="8 9">
    <name type="scientific">Carboxydichorda subterranea</name>
    <dbReference type="NCBI Taxonomy" id="3109565"/>
    <lineage>
        <taxon>Bacteria</taxon>
        <taxon>Bacillati</taxon>
        <taxon>Bacillota</taxon>
        <taxon>Limnochordia</taxon>
        <taxon>Limnochordales</taxon>
        <taxon>Geochordaceae</taxon>
        <taxon>Carboxydichorda</taxon>
    </lineage>
</organism>
<evidence type="ECO:0000259" key="7">
    <source>
        <dbReference type="Pfam" id="PF00155"/>
    </source>
</evidence>
<accession>A0ABZ1BYM5</accession>
<dbReference type="InterPro" id="IPR004838">
    <property type="entry name" value="NHTrfase_class1_PyrdxlP-BS"/>
</dbReference>
<evidence type="ECO:0000256" key="3">
    <source>
        <dbReference type="ARBA" id="ARBA00022576"/>
    </source>
</evidence>
<dbReference type="RefSeq" id="WP_324717109.1">
    <property type="nucleotide sequence ID" value="NZ_CP141615.1"/>
</dbReference>
<dbReference type="EMBL" id="CP141615">
    <property type="protein sequence ID" value="WRP17839.1"/>
    <property type="molecule type" value="Genomic_DNA"/>
</dbReference>
<keyword evidence="3 6" id="KW-0032">Aminotransferase</keyword>
<proteinExistence type="inferred from homology"/>
<name>A0ABZ1BYM5_9FIRM</name>
<dbReference type="Gene3D" id="3.40.640.10">
    <property type="entry name" value="Type I PLP-dependent aspartate aminotransferase-like (Major domain)"/>
    <property type="match status" value="1"/>
</dbReference>
<dbReference type="InterPro" id="IPR015422">
    <property type="entry name" value="PyrdxlP-dep_Trfase_small"/>
</dbReference>
<evidence type="ECO:0000313" key="9">
    <source>
        <dbReference type="Proteomes" id="UP001332192"/>
    </source>
</evidence>
<dbReference type="CDD" id="cd00609">
    <property type="entry name" value="AAT_like"/>
    <property type="match status" value="1"/>
</dbReference>
<keyword evidence="4 6" id="KW-0808">Transferase</keyword>
<dbReference type="Proteomes" id="UP001332192">
    <property type="component" value="Chromosome"/>
</dbReference>
<comment type="cofactor">
    <cofactor evidence="1 6">
        <name>pyridoxal 5'-phosphate</name>
        <dbReference type="ChEBI" id="CHEBI:597326"/>
    </cofactor>
</comment>
<evidence type="ECO:0000256" key="2">
    <source>
        <dbReference type="ARBA" id="ARBA00007441"/>
    </source>
</evidence>
<keyword evidence="5" id="KW-0663">Pyridoxal phosphate</keyword>
<comment type="similarity">
    <text evidence="2 6">Belongs to the class-I pyridoxal-phosphate-dependent aminotransferase family.</text>
</comment>
<sequence>MTRVPVRASRMSVVGTETAFEVLAEVKRLEAQGRRIYNFAIGEPDFDTPEHIKQAGIAAIRDNYTHYSPSAGIQPLREAIARVAGRLRGLRFSADEVVVTPGAKPIIYYTLLSCVDPGDEVIYPNPGFPIYESAIRLAGAVPVPLYLREHRGFVFDPDELSSRITPRTRLVILNSPHNPTGGVLSREVLAWVAQLAVEHDLWVLSDEIYSRILFDGEFVSIAALPDMRARTIVLDGFSKIYAMTGWRLGYGIMPAPVAADVARLVTNVESCTATFTQMAGIAALEGPQEPSEAMVAEFRARRDLVVELLDQVPGVRVSPPSGAFYVYPNVTEACRRVGAKDAREFASRMLHEAGVALLAGTAFGTPDPEEDQQYVRLSYAASREQLREGIARMREWVEKGGAR</sequence>
<dbReference type="InterPro" id="IPR004839">
    <property type="entry name" value="Aminotransferase_I/II_large"/>
</dbReference>
<dbReference type="SUPFAM" id="SSF53383">
    <property type="entry name" value="PLP-dependent transferases"/>
    <property type="match status" value="1"/>
</dbReference>
<keyword evidence="9" id="KW-1185">Reference proteome</keyword>
<dbReference type="InterPro" id="IPR015424">
    <property type="entry name" value="PyrdxlP-dep_Trfase"/>
</dbReference>